<evidence type="ECO:0000259" key="12">
    <source>
        <dbReference type="Pfam" id="PF13609"/>
    </source>
</evidence>
<feature type="chain" id="PRO_5004931256" evidence="11">
    <location>
        <begin position="23"/>
        <end position="318"/>
    </location>
</feature>
<reference evidence="13 14" key="2">
    <citation type="journal article" date="2015" name="Syst. Appl. Microbiol.">
        <title>Nitrincola nitratireducens sp. nov. isolated from a haloalkaline crater lake.</title>
        <authorList>
            <person name="Singh A."/>
            <person name="Vaidya B."/>
            <person name="Tanuku N.R."/>
            <person name="Pinnaka A.K."/>
        </authorList>
    </citation>
    <scope>NUCLEOTIDE SEQUENCE [LARGE SCALE GENOMIC DNA]</scope>
    <source>
        <strain evidence="13 14">AK23</strain>
    </source>
</reference>
<feature type="signal peptide" evidence="11">
    <location>
        <begin position="1"/>
        <end position="22"/>
    </location>
</feature>
<evidence type="ECO:0000256" key="11">
    <source>
        <dbReference type="SAM" id="SignalP"/>
    </source>
</evidence>
<keyword evidence="3" id="KW-0813">Transport</keyword>
<keyword evidence="14" id="KW-1185">Reference proteome</keyword>
<evidence type="ECO:0000256" key="1">
    <source>
        <dbReference type="ARBA" id="ARBA00004571"/>
    </source>
</evidence>
<dbReference type="PANTHER" id="PTHR34501">
    <property type="entry name" value="PROTEIN YDDL-RELATED"/>
    <property type="match status" value="1"/>
</dbReference>
<comment type="subunit">
    <text evidence="2">Homotrimer.</text>
</comment>
<sequence>MKKSIIALAIAGAMTAPAIAMADATLYGSFRMNLTKADKASASFANNATRVGIRGTVDLGLEDTKGIFHWEQGLDTETGALAGGRYASLGATGSWGTAVGGRIDHFTWNYAGGVTDLFASGSGDILSVDYLGSGSGRADRRQSNTIAYVSPKMSGFQAGIGGVFMGDAGTQKDNEIDGYNLGAQYSAAGLTVGAGYGAVKAAKSANVYAADSNLWSLAATYKIEALTLSAAYERAKDKTTNTTDKGYSVAGRYEVDGLGATLAYSQVKETNQAKGTRVQAEVYNRLGRGMVSAGYVDNNKNARGGNTDRFYVGYRLDF</sequence>
<keyword evidence="9" id="KW-0472">Membrane</keyword>
<dbReference type="CDD" id="cd00342">
    <property type="entry name" value="gram_neg_porins"/>
    <property type="match status" value="1"/>
</dbReference>
<proteinExistence type="predicted"/>
<dbReference type="Gene3D" id="2.40.160.10">
    <property type="entry name" value="Porin"/>
    <property type="match status" value="1"/>
</dbReference>
<dbReference type="Proteomes" id="UP000019464">
    <property type="component" value="Unassembled WGS sequence"/>
</dbReference>
<evidence type="ECO:0000256" key="10">
    <source>
        <dbReference type="ARBA" id="ARBA00023237"/>
    </source>
</evidence>
<dbReference type="InterPro" id="IPR023614">
    <property type="entry name" value="Porin_dom_sf"/>
</dbReference>
<evidence type="ECO:0000256" key="8">
    <source>
        <dbReference type="ARBA" id="ARBA00023114"/>
    </source>
</evidence>
<dbReference type="GO" id="GO:0015288">
    <property type="term" value="F:porin activity"/>
    <property type="evidence" value="ECO:0007669"/>
    <property type="project" value="UniProtKB-KW"/>
</dbReference>
<evidence type="ECO:0000256" key="7">
    <source>
        <dbReference type="ARBA" id="ARBA00023065"/>
    </source>
</evidence>
<keyword evidence="8" id="KW-0626">Porin</keyword>
<evidence type="ECO:0000313" key="13">
    <source>
        <dbReference type="EMBL" id="EXJ09885.1"/>
    </source>
</evidence>
<evidence type="ECO:0000256" key="3">
    <source>
        <dbReference type="ARBA" id="ARBA00022448"/>
    </source>
</evidence>
<dbReference type="PANTHER" id="PTHR34501:SF9">
    <property type="entry name" value="MAJOR OUTER MEMBRANE PROTEIN P.IA"/>
    <property type="match status" value="1"/>
</dbReference>
<reference evidence="14" key="1">
    <citation type="submission" date="2012-11" db="EMBL/GenBank/DDBJ databases">
        <authorList>
            <person name="Singh A."/>
            <person name="Pinnaka A.K."/>
            <person name="Vaidya B."/>
        </authorList>
    </citation>
    <scope>NUCLEOTIDE SEQUENCE [LARGE SCALE GENOMIC DNA]</scope>
    <source>
        <strain evidence="14">AK23</strain>
    </source>
</reference>
<comment type="caution">
    <text evidence="13">The sequence shown here is derived from an EMBL/GenBank/DDBJ whole genome shotgun (WGS) entry which is preliminary data.</text>
</comment>
<dbReference type="OrthoDB" id="8957883at2"/>
<dbReference type="STRING" id="1229521.D791_03213"/>
<evidence type="ECO:0000313" key="14">
    <source>
        <dbReference type="Proteomes" id="UP000019464"/>
    </source>
</evidence>
<dbReference type="Pfam" id="PF13609">
    <property type="entry name" value="Porin_4"/>
    <property type="match status" value="1"/>
</dbReference>
<dbReference type="EMBL" id="AONB01000019">
    <property type="protein sequence ID" value="EXJ09885.1"/>
    <property type="molecule type" value="Genomic_DNA"/>
</dbReference>
<evidence type="ECO:0000256" key="9">
    <source>
        <dbReference type="ARBA" id="ARBA00023136"/>
    </source>
</evidence>
<evidence type="ECO:0000256" key="2">
    <source>
        <dbReference type="ARBA" id="ARBA00011233"/>
    </source>
</evidence>
<organism evidence="13 14">
    <name type="scientific">Nitrincola nitratireducens</name>
    <dbReference type="NCBI Taxonomy" id="1229521"/>
    <lineage>
        <taxon>Bacteria</taxon>
        <taxon>Pseudomonadati</taxon>
        <taxon>Pseudomonadota</taxon>
        <taxon>Gammaproteobacteria</taxon>
        <taxon>Oceanospirillales</taxon>
        <taxon>Oceanospirillaceae</taxon>
        <taxon>Nitrincola</taxon>
    </lineage>
</organism>
<dbReference type="GO" id="GO:0006811">
    <property type="term" value="P:monoatomic ion transport"/>
    <property type="evidence" value="ECO:0007669"/>
    <property type="project" value="UniProtKB-KW"/>
</dbReference>
<dbReference type="GO" id="GO:0046930">
    <property type="term" value="C:pore complex"/>
    <property type="evidence" value="ECO:0007669"/>
    <property type="project" value="UniProtKB-KW"/>
</dbReference>
<comment type="subcellular location">
    <subcellularLocation>
        <location evidence="1">Cell outer membrane</location>
        <topology evidence="1">Multi-pass membrane protein</topology>
    </subcellularLocation>
</comment>
<name>W9VGX8_9GAMM</name>
<dbReference type="AlphaFoldDB" id="W9VGX8"/>
<dbReference type="InterPro" id="IPR050298">
    <property type="entry name" value="Gram-neg_bact_OMP"/>
</dbReference>
<keyword evidence="10" id="KW-0998">Cell outer membrane</keyword>
<evidence type="ECO:0000256" key="4">
    <source>
        <dbReference type="ARBA" id="ARBA00022452"/>
    </source>
</evidence>
<evidence type="ECO:0000256" key="6">
    <source>
        <dbReference type="ARBA" id="ARBA00022729"/>
    </source>
</evidence>
<dbReference type="InterPro" id="IPR033900">
    <property type="entry name" value="Gram_neg_porin_domain"/>
</dbReference>
<keyword evidence="4" id="KW-1134">Transmembrane beta strand</keyword>
<dbReference type="GO" id="GO:0009279">
    <property type="term" value="C:cell outer membrane"/>
    <property type="evidence" value="ECO:0007669"/>
    <property type="project" value="UniProtKB-SubCell"/>
</dbReference>
<protein>
    <submittedName>
        <fullName evidence="13">Outer membrane porin protein 32</fullName>
    </submittedName>
</protein>
<keyword evidence="5" id="KW-0812">Transmembrane</keyword>
<evidence type="ECO:0000256" key="5">
    <source>
        <dbReference type="ARBA" id="ARBA00022692"/>
    </source>
</evidence>
<dbReference type="SUPFAM" id="SSF56935">
    <property type="entry name" value="Porins"/>
    <property type="match status" value="1"/>
</dbReference>
<accession>W9VGX8</accession>
<dbReference type="RefSeq" id="WP_051514575.1">
    <property type="nucleotide sequence ID" value="NZ_AONB01000019.1"/>
</dbReference>
<keyword evidence="7" id="KW-0406">Ion transport</keyword>
<keyword evidence="6 11" id="KW-0732">Signal</keyword>
<feature type="domain" description="Porin" evidence="12">
    <location>
        <begin position="9"/>
        <end position="297"/>
    </location>
</feature>
<gene>
    <name evidence="13" type="ORF">D791_03213</name>
</gene>